<dbReference type="Gene3D" id="2.40.128.110">
    <property type="entry name" value="Lipid/polyisoprenoid-binding, YceI-like"/>
    <property type="match status" value="1"/>
</dbReference>
<sequence length="199" mass="22719">MIIIFFLQLLVGLHCSNNNNAKSILKRWAVDSNSSLNIEGRSNLNTFYCEVTKYLEPDTLAYVNNETTRQFVFTNSCLSVDINDFDCHQRMITSDFRKTLKADQNRFLKIHFISLDAFDVRNHNQVVKGKVEILLAGQIKCTTIDFQINTTPTGLIQMNGSKNMLFSEFNVAPPSKLAGFIKIKEEIKVNFQLLFKPVA</sequence>
<gene>
    <name evidence="1" type="ORF">A3860_03160</name>
</gene>
<dbReference type="AlphaFoldDB" id="A0A1V9G9N4"/>
<evidence type="ECO:0000313" key="1">
    <source>
        <dbReference type="EMBL" id="OQP67365.1"/>
    </source>
</evidence>
<accession>A0A1V9G9N4</accession>
<keyword evidence="2" id="KW-1185">Reference proteome</keyword>
<dbReference type="OrthoDB" id="9794147at2"/>
<proteinExistence type="predicted"/>
<dbReference type="InterPro" id="IPR036761">
    <property type="entry name" value="TTHA0802/YceI-like_sf"/>
</dbReference>
<reference evidence="1 2" key="1">
    <citation type="submission" date="2016-03" db="EMBL/GenBank/DDBJ databases">
        <title>Niastella vici sp. nov., isolated from farmland soil.</title>
        <authorList>
            <person name="Chen L."/>
            <person name="Wang D."/>
            <person name="Yang S."/>
            <person name="Wang G."/>
        </authorList>
    </citation>
    <scope>NUCLEOTIDE SEQUENCE [LARGE SCALE GENOMIC DNA]</scope>
    <source>
        <strain evidence="1 2">DJ57</strain>
    </source>
</reference>
<comment type="caution">
    <text evidence="1">The sequence shown here is derived from an EMBL/GenBank/DDBJ whole genome shotgun (WGS) entry which is preliminary data.</text>
</comment>
<evidence type="ECO:0008006" key="3">
    <source>
        <dbReference type="Google" id="ProtNLM"/>
    </source>
</evidence>
<dbReference type="EMBL" id="LVYD01000001">
    <property type="protein sequence ID" value="OQP67365.1"/>
    <property type="molecule type" value="Genomic_DNA"/>
</dbReference>
<organism evidence="1 2">
    <name type="scientific">Niastella vici</name>
    <dbReference type="NCBI Taxonomy" id="1703345"/>
    <lineage>
        <taxon>Bacteria</taxon>
        <taxon>Pseudomonadati</taxon>
        <taxon>Bacteroidota</taxon>
        <taxon>Chitinophagia</taxon>
        <taxon>Chitinophagales</taxon>
        <taxon>Chitinophagaceae</taxon>
        <taxon>Niastella</taxon>
    </lineage>
</organism>
<dbReference type="STRING" id="1703345.A3860_03160"/>
<dbReference type="Proteomes" id="UP000192796">
    <property type="component" value="Unassembled WGS sequence"/>
</dbReference>
<dbReference type="RefSeq" id="WP_081145063.1">
    <property type="nucleotide sequence ID" value="NZ_LVYD01000001.1"/>
</dbReference>
<dbReference type="SUPFAM" id="SSF101874">
    <property type="entry name" value="YceI-like"/>
    <property type="match status" value="1"/>
</dbReference>
<evidence type="ECO:0000313" key="2">
    <source>
        <dbReference type="Proteomes" id="UP000192796"/>
    </source>
</evidence>
<name>A0A1V9G9N4_9BACT</name>
<protein>
    <recommendedName>
        <fullName evidence="3">Lipid/polyisoprenoid-binding YceI-like domain-containing protein</fullName>
    </recommendedName>
</protein>